<name>A0A1N7R6S5_9BACT</name>
<evidence type="ECO:0000313" key="3">
    <source>
        <dbReference type="Proteomes" id="UP000186917"/>
    </source>
</evidence>
<accession>A0A1N7R6S5</accession>
<feature type="signal peptide" evidence="1">
    <location>
        <begin position="1"/>
        <end position="20"/>
    </location>
</feature>
<sequence>MKNLLLCVVLCTGMVSLGHAQFRKIPNDVQDAFYEKYPDAEEAAWKNKEKIYQVSFLLMGIKFTADFDDKGFWLQCAQEIKPEGIPQKVQRSLTKSLYKDWLIKEAFFVIGPDERTEFRILVSRSEVQQRYISFDPEGKMLEDKDRRKV</sequence>
<gene>
    <name evidence="2" type="ORF">SAMN05421788_1106</name>
</gene>
<organism evidence="2 3">
    <name type="scientific">Filimonas lacunae</name>
    <dbReference type="NCBI Taxonomy" id="477680"/>
    <lineage>
        <taxon>Bacteria</taxon>
        <taxon>Pseudomonadati</taxon>
        <taxon>Bacteroidota</taxon>
        <taxon>Chitinophagia</taxon>
        <taxon>Chitinophagales</taxon>
        <taxon>Chitinophagaceae</taxon>
        <taxon>Filimonas</taxon>
    </lineage>
</organism>
<dbReference type="SUPFAM" id="SSF160574">
    <property type="entry name" value="BT0923-like"/>
    <property type="match status" value="1"/>
</dbReference>
<keyword evidence="1" id="KW-0732">Signal</keyword>
<dbReference type="STRING" id="477680.SAMN05421788_1106"/>
<dbReference type="AlphaFoldDB" id="A0A1N7R6S5"/>
<keyword evidence="3" id="KW-1185">Reference proteome</keyword>
<feature type="chain" id="PRO_5012658991" evidence="1">
    <location>
        <begin position="21"/>
        <end position="149"/>
    </location>
</feature>
<dbReference type="EMBL" id="FTOR01000010">
    <property type="protein sequence ID" value="SIT30858.1"/>
    <property type="molecule type" value="Genomic_DNA"/>
</dbReference>
<dbReference type="Proteomes" id="UP000186917">
    <property type="component" value="Unassembled WGS sequence"/>
</dbReference>
<evidence type="ECO:0000256" key="1">
    <source>
        <dbReference type="SAM" id="SignalP"/>
    </source>
</evidence>
<protein>
    <submittedName>
        <fullName evidence="2">Putative beta-lactamase-inhibitor-like, PepSY-like</fullName>
    </submittedName>
</protein>
<proteinExistence type="predicted"/>
<dbReference type="Gene3D" id="3.10.450.360">
    <property type="match status" value="1"/>
</dbReference>
<evidence type="ECO:0000313" key="2">
    <source>
        <dbReference type="EMBL" id="SIT30858.1"/>
    </source>
</evidence>
<reference evidence="3" key="1">
    <citation type="submission" date="2017-01" db="EMBL/GenBank/DDBJ databases">
        <authorList>
            <person name="Varghese N."/>
            <person name="Submissions S."/>
        </authorList>
    </citation>
    <scope>NUCLEOTIDE SEQUENCE [LARGE SCALE GENOMIC DNA]</scope>
    <source>
        <strain evidence="3">DSM 21054</strain>
    </source>
</reference>